<protein>
    <recommendedName>
        <fullName evidence="1">Prolyl 4-hydroxylase N-terminal domain-containing protein</fullName>
    </recommendedName>
</protein>
<reference evidence="2 3" key="1">
    <citation type="submission" date="2024-01" db="EMBL/GenBank/DDBJ databases">
        <title>The genome of the rayed Mediterranean limpet Patella caerulea (Linnaeus, 1758).</title>
        <authorList>
            <person name="Anh-Thu Weber A."/>
            <person name="Halstead-Nussloch G."/>
        </authorList>
    </citation>
    <scope>NUCLEOTIDE SEQUENCE [LARGE SCALE GENOMIC DNA]</scope>
    <source>
        <strain evidence="2">AATW-2023a</strain>
        <tissue evidence="2">Whole specimen</tissue>
    </source>
</reference>
<dbReference type="Pfam" id="PF08336">
    <property type="entry name" value="P4Ha_N"/>
    <property type="match status" value="1"/>
</dbReference>
<organism evidence="2 3">
    <name type="scientific">Patella caerulea</name>
    <name type="common">Rayed Mediterranean limpet</name>
    <dbReference type="NCBI Taxonomy" id="87958"/>
    <lineage>
        <taxon>Eukaryota</taxon>
        <taxon>Metazoa</taxon>
        <taxon>Spiralia</taxon>
        <taxon>Lophotrochozoa</taxon>
        <taxon>Mollusca</taxon>
        <taxon>Gastropoda</taxon>
        <taxon>Patellogastropoda</taxon>
        <taxon>Patelloidea</taxon>
        <taxon>Patellidae</taxon>
        <taxon>Patella</taxon>
    </lineage>
</organism>
<accession>A0AAN8K7M2</accession>
<dbReference type="AlphaFoldDB" id="A0AAN8K7M2"/>
<proteinExistence type="predicted"/>
<name>A0AAN8K7M2_PATCE</name>
<evidence type="ECO:0000313" key="2">
    <source>
        <dbReference type="EMBL" id="KAK6190018.1"/>
    </source>
</evidence>
<dbReference type="Proteomes" id="UP001347796">
    <property type="component" value="Unassembled WGS sequence"/>
</dbReference>
<keyword evidence="3" id="KW-1185">Reference proteome</keyword>
<dbReference type="GO" id="GO:0005783">
    <property type="term" value="C:endoplasmic reticulum"/>
    <property type="evidence" value="ECO:0007669"/>
    <property type="project" value="InterPro"/>
</dbReference>
<dbReference type="Gene3D" id="1.25.40.10">
    <property type="entry name" value="Tetratricopeptide repeat domain"/>
    <property type="match status" value="1"/>
</dbReference>
<sequence length="260" mass="30045">MKTFLIHRQNITDNLRKYIEYEEERMIDLRKTTGYDEEMEVLTERIVKLRNLIEETENNITRDASTPIDEIVNNPVYTYVTVRDFLCNYRHWLNNQTSYTGRLHSFWDKAEFEAPTDLDLTETILAIIRIQYTYNISVQTITNGKYMGSNSPVLDKADIFDIAKKMHMYGYPQTALLWYLDALGELNEKIVDLPFDWSVALTRAIHIAKYVSLVVCSIALIAITGVSSCPDGITTRYSRVYPEQYEIGIEHAIAANNCAS</sequence>
<dbReference type="InterPro" id="IPR013547">
    <property type="entry name" value="P4H_N"/>
</dbReference>
<evidence type="ECO:0000313" key="3">
    <source>
        <dbReference type="Proteomes" id="UP001347796"/>
    </source>
</evidence>
<feature type="domain" description="Prolyl 4-hydroxylase N-terminal" evidence="1">
    <location>
        <begin position="40"/>
        <end position="147"/>
    </location>
</feature>
<dbReference type="InterPro" id="IPR011990">
    <property type="entry name" value="TPR-like_helical_dom_sf"/>
</dbReference>
<evidence type="ECO:0000259" key="1">
    <source>
        <dbReference type="Pfam" id="PF08336"/>
    </source>
</evidence>
<dbReference type="GO" id="GO:0004656">
    <property type="term" value="F:procollagen-proline 4-dioxygenase activity"/>
    <property type="evidence" value="ECO:0007669"/>
    <property type="project" value="InterPro"/>
</dbReference>
<dbReference type="EMBL" id="JAZGQO010000002">
    <property type="protein sequence ID" value="KAK6190018.1"/>
    <property type="molecule type" value="Genomic_DNA"/>
</dbReference>
<gene>
    <name evidence="2" type="ORF">SNE40_001972</name>
</gene>
<comment type="caution">
    <text evidence="2">The sequence shown here is derived from an EMBL/GenBank/DDBJ whole genome shotgun (WGS) entry which is preliminary data.</text>
</comment>